<keyword evidence="5 6" id="KW-0472">Membrane</keyword>
<dbReference type="OrthoDB" id="3175972at2"/>
<protein>
    <submittedName>
        <fullName evidence="7">Threonine/homoserine/homoserine lactone efflux protein</fullName>
    </submittedName>
</protein>
<keyword evidence="4 6" id="KW-1133">Transmembrane helix</keyword>
<dbReference type="GO" id="GO:0015171">
    <property type="term" value="F:amino acid transmembrane transporter activity"/>
    <property type="evidence" value="ECO:0007669"/>
    <property type="project" value="TreeGrafter"/>
</dbReference>
<comment type="caution">
    <text evidence="7">The sequence shown here is derived from an EMBL/GenBank/DDBJ whole genome shotgun (WGS) entry which is preliminary data.</text>
</comment>
<evidence type="ECO:0000256" key="3">
    <source>
        <dbReference type="ARBA" id="ARBA00022692"/>
    </source>
</evidence>
<accession>A0A561C0T1</accession>
<keyword evidence="3 6" id="KW-0812">Transmembrane</keyword>
<feature type="transmembrane region" description="Helical" evidence="6">
    <location>
        <begin position="6"/>
        <end position="29"/>
    </location>
</feature>
<dbReference type="InterPro" id="IPR001123">
    <property type="entry name" value="LeuE-type"/>
</dbReference>
<evidence type="ECO:0000256" key="1">
    <source>
        <dbReference type="ARBA" id="ARBA00004651"/>
    </source>
</evidence>
<dbReference type="PANTHER" id="PTHR30086">
    <property type="entry name" value="ARGININE EXPORTER PROTEIN ARGO"/>
    <property type="match status" value="1"/>
</dbReference>
<sequence length="206" mass="21431">MPEPSTFLTFCLATVAVLLIPGPSVAYVVSCSLEHGRKAGLWSVLGLETGALLHVVGAAFGVGAVLASSPGLFGCVKAAGACYLLGLGIAQFLRRDVTQSQPRHRAESSSSLRIFRDGVLVDLLNPKTVLFFLAFLPQFVQPGSGPLQILVLGGYFVLLAAACDAAYAVAAGGFATRVRRSVRTRRWIAKVTGGVYVGLAGVAVLA</sequence>
<dbReference type="RefSeq" id="WP_145813463.1">
    <property type="nucleotide sequence ID" value="NZ_VIVK01000001.1"/>
</dbReference>
<feature type="transmembrane region" description="Helical" evidence="6">
    <location>
        <begin position="187"/>
        <end position="205"/>
    </location>
</feature>
<reference evidence="7 8" key="1">
    <citation type="submission" date="2019-06" db="EMBL/GenBank/DDBJ databases">
        <title>Sequencing the genomes of 1000 actinobacteria strains.</title>
        <authorList>
            <person name="Klenk H.-P."/>
        </authorList>
    </citation>
    <scope>NUCLEOTIDE SEQUENCE [LARGE SCALE GENOMIC DNA]</scope>
    <source>
        <strain evidence="7 8">DSM 24683</strain>
    </source>
</reference>
<evidence type="ECO:0000256" key="2">
    <source>
        <dbReference type="ARBA" id="ARBA00022475"/>
    </source>
</evidence>
<dbReference type="Pfam" id="PF01810">
    <property type="entry name" value="LysE"/>
    <property type="match status" value="1"/>
</dbReference>
<organism evidence="7 8">
    <name type="scientific">Kribbella amoyensis</name>
    <dbReference type="NCBI Taxonomy" id="996641"/>
    <lineage>
        <taxon>Bacteria</taxon>
        <taxon>Bacillati</taxon>
        <taxon>Actinomycetota</taxon>
        <taxon>Actinomycetes</taxon>
        <taxon>Propionibacteriales</taxon>
        <taxon>Kribbellaceae</taxon>
        <taxon>Kribbella</taxon>
    </lineage>
</organism>
<keyword evidence="8" id="KW-1185">Reference proteome</keyword>
<dbReference type="EMBL" id="VIVK01000001">
    <property type="protein sequence ID" value="TWD84755.1"/>
    <property type="molecule type" value="Genomic_DNA"/>
</dbReference>
<evidence type="ECO:0000256" key="5">
    <source>
        <dbReference type="ARBA" id="ARBA00023136"/>
    </source>
</evidence>
<dbReference type="PANTHER" id="PTHR30086:SF20">
    <property type="entry name" value="ARGININE EXPORTER PROTEIN ARGO-RELATED"/>
    <property type="match status" value="1"/>
</dbReference>
<evidence type="ECO:0000313" key="7">
    <source>
        <dbReference type="EMBL" id="TWD84755.1"/>
    </source>
</evidence>
<dbReference type="Proteomes" id="UP000318380">
    <property type="component" value="Unassembled WGS sequence"/>
</dbReference>
<dbReference type="AlphaFoldDB" id="A0A561C0T1"/>
<evidence type="ECO:0000256" key="6">
    <source>
        <dbReference type="SAM" id="Phobius"/>
    </source>
</evidence>
<dbReference type="PIRSF" id="PIRSF006324">
    <property type="entry name" value="LeuE"/>
    <property type="match status" value="1"/>
</dbReference>
<feature type="transmembrane region" description="Helical" evidence="6">
    <location>
        <begin position="149"/>
        <end position="175"/>
    </location>
</feature>
<proteinExistence type="predicted"/>
<gene>
    <name evidence="7" type="ORF">FB561_5950</name>
</gene>
<feature type="transmembrane region" description="Helical" evidence="6">
    <location>
        <begin position="71"/>
        <end position="93"/>
    </location>
</feature>
<name>A0A561C0T1_9ACTN</name>
<comment type="subcellular location">
    <subcellularLocation>
        <location evidence="1">Cell membrane</location>
        <topology evidence="1">Multi-pass membrane protein</topology>
    </subcellularLocation>
</comment>
<dbReference type="GO" id="GO:0005886">
    <property type="term" value="C:plasma membrane"/>
    <property type="evidence" value="ECO:0007669"/>
    <property type="project" value="UniProtKB-SubCell"/>
</dbReference>
<evidence type="ECO:0000256" key="4">
    <source>
        <dbReference type="ARBA" id="ARBA00022989"/>
    </source>
</evidence>
<keyword evidence="2" id="KW-1003">Cell membrane</keyword>
<feature type="transmembrane region" description="Helical" evidence="6">
    <location>
        <begin position="41"/>
        <end position="65"/>
    </location>
</feature>
<evidence type="ECO:0000313" key="8">
    <source>
        <dbReference type="Proteomes" id="UP000318380"/>
    </source>
</evidence>